<dbReference type="AlphaFoldDB" id="A0A5N5SRF1"/>
<gene>
    <name evidence="1" type="ORF">Anas_08955</name>
</gene>
<name>A0A5N5SRF1_9CRUS</name>
<accession>A0A5N5SRF1</accession>
<dbReference type="EMBL" id="SEYY01021069">
    <property type="protein sequence ID" value="KAB7496733.1"/>
    <property type="molecule type" value="Genomic_DNA"/>
</dbReference>
<comment type="caution">
    <text evidence="1">The sequence shown here is derived from an EMBL/GenBank/DDBJ whole genome shotgun (WGS) entry which is preliminary data.</text>
</comment>
<proteinExistence type="predicted"/>
<reference evidence="1 2" key="1">
    <citation type="journal article" date="2019" name="PLoS Biol.">
        <title>Sex chromosomes control vertical transmission of feminizing Wolbachia symbionts in an isopod.</title>
        <authorList>
            <person name="Becking T."/>
            <person name="Chebbi M.A."/>
            <person name="Giraud I."/>
            <person name="Moumen B."/>
            <person name="Laverre T."/>
            <person name="Caubet Y."/>
            <person name="Peccoud J."/>
            <person name="Gilbert C."/>
            <person name="Cordaux R."/>
        </authorList>
    </citation>
    <scope>NUCLEOTIDE SEQUENCE [LARGE SCALE GENOMIC DNA]</scope>
    <source>
        <strain evidence="1">ANa2</strain>
        <tissue evidence="1">Whole body excluding digestive tract and cuticle</tissue>
    </source>
</reference>
<sequence length="82" mass="9246">MRQCVSIRLMDIPMLAIEYCLSEVKPSTRTPGTENVWSEEAIELMKNTVLQKLCFGELDVCLDVMVENERADDIANHCGQGL</sequence>
<dbReference type="Proteomes" id="UP000326759">
    <property type="component" value="Unassembled WGS sequence"/>
</dbReference>
<evidence type="ECO:0000313" key="1">
    <source>
        <dbReference type="EMBL" id="KAB7496733.1"/>
    </source>
</evidence>
<keyword evidence="2" id="KW-1185">Reference proteome</keyword>
<organism evidence="1 2">
    <name type="scientific">Armadillidium nasatum</name>
    <dbReference type="NCBI Taxonomy" id="96803"/>
    <lineage>
        <taxon>Eukaryota</taxon>
        <taxon>Metazoa</taxon>
        <taxon>Ecdysozoa</taxon>
        <taxon>Arthropoda</taxon>
        <taxon>Crustacea</taxon>
        <taxon>Multicrustacea</taxon>
        <taxon>Malacostraca</taxon>
        <taxon>Eumalacostraca</taxon>
        <taxon>Peracarida</taxon>
        <taxon>Isopoda</taxon>
        <taxon>Oniscidea</taxon>
        <taxon>Crinocheta</taxon>
        <taxon>Armadillidiidae</taxon>
        <taxon>Armadillidium</taxon>
    </lineage>
</organism>
<dbReference type="InterPro" id="IPR035437">
    <property type="entry name" value="SNase_OB-fold_sf"/>
</dbReference>
<evidence type="ECO:0000313" key="2">
    <source>
        <dbReference type="Proteomes" id="UP000326759"/>
    </source>
</evidence>
<protein>
    <submittedName>
        <fullName evidence="1">Uncharacterized protein</fullName>
    </submittedName>
</protein>
<dbReference type="Gene3D" id="2.40.50.90">
    <property type="match status" value="1"/>
</dbReference>